<dbReference type="InterPro" id="IPR006901">
    <property type="entry name" value="TrmK"/>
</dbReference>
<evidence type="ECO:0000313" key="1">
    <source>
        <dbReference type="EMBL" id="KRM93791.1"/>
    </source>
</evidence>
<dbReference type="InterPro" id="IPR029063">
    <property type="entry name" value="SAM-dependent_MTases_sf"/>
</dbReference>
<comment type="caution">
    <text evidence="1">The sequence shown here is derived from an EMBL/GenBank/DDBJ whole genome shotgun (WGS) entry which is preliminary data.</text>
</comment>
<sequence length="234" mass="25934">MNSFHLSERLQAVASFVPQNSRLADIGSDHAYLPIHLVQEHLISFAIAGEVAKGPLANAAHEIQQAGLSNQILPRLADGLAAVNLDDHVDAITIAGMGGTLITKILTSGKAKLMEKPLLILQPNVNEDLVRTWLMNNGYRIKAETILHDLGHTYEIIVGEAVEQPVHYSDLEVKFGPFLMQEVNLAFRNKWQQRLDTLAKIKVNLQRASHLDDAKLLAVEQEIKMINEVLDDES</sequence>
<organism evidence="1 2">
    <name type="scientific">Lentilactobacillus senioris DSM 24302 = JCM 17472</name>
    <dbReference type="NCBI Taxonomy" id="1423802"/>
    <lineage>
        <taxon>Bacteria</taxon>
        <taxon>Bacillati</taxon>
        <taxon>Bacillota</taxon>
        <taxon>Bacilli</taxon>
        <taxon>Lactobacillales</taxon>
        <taxon>Lactobacillaceae</taxon>
        <taxon>Lentilactobacillus</taxon>
    </lineage>
</organism>
<dbReference type="GO" id="GO:0160105">
    <property type="term" value="F:tRNA (adenine(22)-N1)-methyltransferase activity"/>
    <property type="evidence" value="ECO:0007669"/>
    <property type="project" value="InterPro"/>
</dbReference>
<dbReference type="EMBL" id="AYZR01000008">
    <property type="protein sequence ID" value="KRM93791.1"/>
    <property type="molecule type" value="Genomic_DNA"/>
</dbReference>
<dbReference type="PANTHER" id="PTHR38451">
    <property type="entry name" value="TRNA (ADENINE(22)-N(1))-METHYLTRANSFERASE"/>
    <property type="match status" value="1"/>
</dbReference>
<dbReference type="RefSeq" id="WP_056978299.1">
    <property type="nucleotide sequence ID" value="NZ_AYZR01000008.1"/>
</dbReference>
<dbReference type="Proteomes" id="UP000051256">
    <property type="component" value="Unassembled WGS sequence"/>
</dbReference>
<evidence type="ECO:0000313" key="2">
    <source>
        <dbReference type="Proteomes" id="UP000051256"/>
    </source>
</evidence>
<dbReference type="Gene3D" id="3.40.50.150">
    <property type="entry name" value="Vaccinia Virus protein VP39"/>
    <property type="match status" value="1"/>
</dbReference>
<dbReference type="PATRIC" id="fig|1423802.4.peg.520"/>
<reference evidence="1 2" key="1">
    <citation type="journal article" date="2015" name="Genome Announc.">
        <title>Expanding the biotechnology potential of lactobacilli through comparative genomics of 213 strains and associated genera.</title>
        <authorList>
            <person name="Sun Z."/>
            <person name="Harris H.M."/>
            <person name="McCann A."/>
            <person name="Guo C."/>
            <person name="Argimon S."/>
            <person name="Zhang W."/>
            <person name="Yang X."/>
            <person name="Jeffery I.B."/>
            <person name="Cooney J.C."/>
            <person name="Kagawa T.F."/>
            <person name="Liu W."/>
            <person name="Song Y."/>
            <person name="Salvetti E."/>
            <person name="Wrobel A."/>
            <person name="Rasinkangas P."/>
            <person name="Parkhill J."/>
            <person name="Rea M.C."/>
            <person name="O'Sullivan O."/>
            <person name="Ritari J."/>
            <person name="Douillard F.P."/>
            <person name="Paul Ross R."/>
            <person name="Yang R."/>
            <person name="Briner A.E."/>
            <person name="Felis G.E."/>
            <person name="de Vos W.M."/>
            <person name="Barrangou R."/>
            <person name="Klaenhammer T.R."/>
            <person name="Caufield P.W."/>
            <person name="Cui Y."/>
            <person name="Zhang H."/>
            <person name="O'Toole P.W."/>
        </authorList>
    </citation>
    <scope>NUCLEOTIDE SEQUENCE [LARGE SCALE GENOMIC DNA]</scope>
    <source>
        <strain evidence="1 2">DSM 24302</strain>
    </source>
</reference>
<dbReference type="AlphaFoldDB" id="A0A0R2CPR3"/>
<protein>
    <recommendedName>
        <fullName evidence="3">S-adenosyl-L-methionine-dependent methyltransferase</fullName>
    </recommendedName>
</protein>
<evidence type="ECO:0008006" key="3">
    <source>
        <dbReference type="Google" id="ProtNLM"/>
    </source>
</evidence>
<accession>A0A0R2CPR3</accession>
<gene>
    <name evidence="1" type="ORF">FC56_GL000509</name>
</gene>
<dbReference type="Gene3D" id="1.10.287.1890">
    <property type="match status" value="1"/>
</dbReference>
<proteinExistence type="predicted"/>
<keyword evidence="2" id="KW-1185">Reference proteome</keyword>
<dbReference type="PIRSF" id="PIRSF018637">
    <property type="entry name" value="TrmK"/>
    <property type="match status" value="1"/>
</dbReference>
<dbReference type="PANTHER" id="PTHR38451:SF1">
    <property type="entry name" value="TRNA (ADENINE(22)-N(1))-METHYLTRANSFERASE"/>
    <property type="match status" value="1"/>
</dbReference>
<dbReference type="Pfam" id="PF04816">
    <property type="entry name" value="TrmK"/>
    <property type="match status" value="1"/>
</dbReference>
<dbReference type="STRING" id="1423802.FC56_GL000509"/>
<name>A0A0R2CPR3_9LACO</name>
<dbReference type="SUPFAM" id="SSF53335">
    <property type="entry name" value="S-adenosyl-L-methionine-dependent methyltransferases"/>
    <property type="match status" value="1"/>
</dbReference>